<dbReference type="CDD" id="cd00483">
    <property type="entry name" value="HPPK"/>
    <property type="match status" value="1"/>
</dbReference>
<gene>
    <name evidence="14" type="ORF">ADIS_3358</name>
</gene>
<dbReference type="SUPFAM" id="SSF55083">
    <property type="entry name" value="6-hydroxymethyl-7,8-dihydropterin pyrophosphokinase, HPPK"/>
    <property type="match status" value="1"/>
</dbReference>
<dbReference type="GO" id="GO:0016301">
    <property type="term" value="F:kinase activity"/>
    <property type="evidence" value="ECO:0007669"/>
    <property type="project" value="UniProtKB-KW"/>
</dbReference>
<dbReference type="Proteomes" id="UP000013909">
    <property type="component" value="Unassembled WGS sequence"/>
</dbReference>
<dbReference type="Pfam" id="PF01288">
    <property type="entry name" value="HPPK"/>
    <property type="match status" value="1"/>
</dbReference>
<evidence type="ECO:0000256" key="2">
    <source>
        <dbReference type="ARBA" id="ARBA00005810"/>
    </source>
</evidence>
<dbReference type="GO" id="GO:0046654">
    <property type="term" value="P:tetrahydrofolate biosynthetic process"/>
    <property type="evidence" value="ECO:0007669"/>
    <property type="project" value="UniProtKB-UniPathway"/>
</dbReference>
<organism evidence="14 15">
    <name type="scientific">Lunatimonas lonarensis</name>
    <dbReference type="NCBI Taxonomy" id="1232681"/>
    <lineage>
        <taxon>Bacteria</taxon>
        <taxon>Pseudomonadati</taxon>
        <taxon>Bacteroidota</taxon>
        <taxon>Cytophagia</taxon>
        <taxon>Cytophagales</taxon>
        <taxon>Cyclobacteriaceae</taxon>
    </lineage>
</organism>
<keyword evidence="9" id="KW-0289">Folate biosynthesis</keyword>
<dbReference type="UniPathway" id="UPA00077">
    <property type="reaction ID" value="UER00155"/>
</dbReference>
<evidence type="ECO:0000313" key="15">
    <source>
        <dbReference type="Proteomes" id="UP000013909"/>
    </source>
</evidence>
<dbReference type="STRING" id="1232681.ADIS_3358"/>
<evidence type="ECO:0000256" key="4">
    <source>
        <dbReference type="ARBA" id="ARBA00016218"/>
    </source>
</evidence>
<comment type="function">
    <text evidence="10">Catalyzes the transfer of pyrophosphate from adenosine triphosphate (ATP) to 6-hydroxymethyl-7,8-dihydropterin, an enzymatic step in folate biosynthesis pathway.</text>
</comment>
<evidence type="ECO:0000256" key="1">
    <source>
        <dbReference type="ARBA" id="ARBA00005051"/>
    </source>
</evidence>
<dbReference type="PATRIC" id="fig|1288963.3.peg.3351"/>
<dbReference type="PANTHER" id="PTHR43071:SF1">
    <property type="entry name" value="2-AMINO-4-HYDROXY-6-HYDROXYMETHYLDIHYDROPTERIDINE PYROPHOSPHOKINASE"/>
    <property type="match status" value="1"/>
</dbReference>
<evidence type="ECO:0000256" key="6">
    <source>
        <dbReference type="ARBA" id="ARBA00022741"/>
    </source>
</evidence>
<evidence type="ECO:0000256" key="8">
    <source>
        <dbReference type="ARBA" id="ARBA00022840"/>
    </source>
</evidence>
<dbReference type="EMBL" id="AQHR01000088">
    <property type="protein sequence ID" value="EON76230.1"/>
    <property type="molecule type" value="Genomic_DNA"/>
</dbReference>
<dbReference type="EC" id="2.7.6.3" evidence="3"/>
<dbReference type="AlphaFoldDB" id="R7ZQ39"/>
<protein>
    <recommendedName>
        <fullName evidence="4">2-amino-4-hydroxy-6-hydroxymethyldihydropteridine pyrophosphokinase</fullName>
        <ecNumber evidence="3">2.7.6.3</ecNumber>
    </recommendedName>
    <alternativeName>
        <fullName evidence="11">6-hydroxymethyl-7,8-dihydropterin pyrophosphokinase</fullName>
    </alternativeName>
    <alternativeName>
        <fullName evidence="12">7,8-dihydro-6-hydroxymethylpterin-pyrophosphokinase</fullName>
    </alternativeName>
</protein>
<dbReference type="InterPro" id="IPR035907">
    <property type="entry name" value="Hppk_sf"/>
</dbReference>
<evidence type="ECO:0000313" key="14">
    <source>
        <dbReference type="EMBL" id="EON76230.1"/>
    </source>
</evidence>
<evidence type="ECO:0000256" key="7">
    <source>
        <dbReference type="ARBA" id="ARBA00022777"/>
    </source>
</evidence>
<keyword evidence="8" id="KW-0067">ATP-binding</keyword>
<keyword evidence="5 14" id="KW-0808">Transferase</keyword>
<keyword evidence="15" id="KW-1185">Reference proteome</keyword>
<evidence type="ECO:0000256" key="10">
    <source>
        <dbReference type="ARBA" id="ARBA00029409"/>
    </source>
</evidence>
<evidence type="ECO:0000256" key="12">
    <source>
        <dbReference type="ARBA" id="ARBA00033413"/>
    </source>
</evidence>
<comment type="pathway">
    <text evidence="1">Cofactor biosynthesis; tetrahydrofolate biosynthesis; 2-amino-4-hydroxy-6-hydroxymethyl-7,8-dihydropteridine diphosphate from 7,8-dihydroneopterin triphosphate: step 4/4.</text>
</comment>
<accession>R7ZQ39</accession>
<dbReference type="GO" id="GO:0046656">
    <property type="term" value="P:folic acid biosynthetic process"/>
    <property type="evidence" value="ECO:0007669"/>
    <property type="project" value="UniProtKB-KW"/>
</dbReference>
<keyword evidence="7 14" id="KW-0418">Kinase</keyword>
<evidence type="ECO:0000256" key="9">
    <source>
        <dbReference type="ARBA" id="ARBA00022909"/>
    </source>
</evidence>
<evidence type="ECO:0000256" key="11">
    <source>
        <dbReference type="ARBA" id="ARBA00029766"/>
    </source>
</evidence>
<name>R7ZQ39_9BACT</name>
<keyword evidence="6" id="KW-0547">Nucleotide-binding</keyword>
<proteinExistence type="inferred from homology"/>
<dbReference type="GO" id="GO:0005524">
    <property type="term" value="F:ATP binding"/>
    <property type="evidence" value="ECO:0007669"/>
    <property type="project" value="UniProtKB-KW"/>
</dbReference>
<feature type="domain" description="7,8-dihydro-6-hydroxymethylpterin-pyrophosphokinase" evidence="13">
    <location>
        <begin position="2"/>
        <end position="75"/>
    </location>
</feature>
<sequence length="108" mass="12447">MVFETEAQPIEVLRICQRVENRLGRARDLKWGDRTMDIDILYYDSLIIDSPKLKIPHPFIADRRFALAPLAALMPAFIHPLLNRTQKDLLFATTDSAEVREWSPASEP</sequence>
<dbReference type="NCBIfam" id="TIGR01498">
    <property type="entry name" value="folK"/>
    <property type="match status" value="1"/>
</dbReference>
<evidence type="ECO:0000256" key="5">
    <source>
        <dbReference type="ARBA" id="ARBA00022679"/>
    </source>
</evidence>
<reference evidence="14 15" key="1">
    <citation type="submission" date="2013-02" db="EMBL/GenBank/DDBJ databases">
        <title>A novel strain isolated from Lonar lake, Maharashtra, India.</title>
        <authorList>
            <person name="Singh A."/>
        </authorList>
    </citation>
    <scope>NUCLEOTIDE SEQUENCE [LARGE SCALE GENOMIC DNA]</scope>
    <source>
        <strain evidence="14 15">AK24</strain>
    </source>
</reference>
<dbReference type="Gene3D" id="3.30.70.560">
    <property type="entry name" value="7,8-Dihydro-6-hydroxymethylpterin-pyrophosphokinase HPPK"/>
    <property type="match status" value="1"/>
</dbReference>
<evidence type="ECO:0000259" key="13">
    <source>
        <dbReference type="Pfam" id="PF01288"/>
    </source>
</evidence>
<comment type="caution">
    <text evidence="14">The sequence shown here is derived from an EMBL/GenBank/DDBJ whole genome shotgun (WGS) entry which is preliminary data.</text>
</comment>
<comment type="similarity">
    <text evidence="2">Belongs to the HPPK family.</text>
</comment>
<dbReference type="PANTHER" id="PTHR43071">
    <property type="entry name" value="2-AMINO-4-HYDROXY-6-HYDROXYMETHYLDIHYDROPTERIDINE PYROPHOSPHOKINASE"/>
    <property type="match status" value="1"/>
</dbReference>
<evidence type="ECO:0000256" key="3">
    <source>
        <dbReference type="ARBA" id="ARBA00013253"/>
    </source>
</evidence>
<dbReference type="GO" id="GO:0003848">
    <property type="term" value="F:2-amino-4-hydroxy-6-hydroxymethyldihydropteridine diphosphokinase activity"/>
    <property type="evidence" value="ECO:0007669"/>
    <property type="project" value="UniProtKB-EC"/>
</dbReference>
<dbReference type="InterPro" id="IPR000550">
    <property type="entry name" value="Hppk"/>
</dbReference>